<dbReference type="FunCoup" id="H3B072">
    <property type="interactions" value="1803"/>
</dbReference>
<gene>
    <name evidence="14" type="primary">ARL2BP</name>
</gene>
<dbReference type="GO" id="GO:0051457">
    <property type="term" value="P:maintenance of protein location in nucleus"/>
    <property type="evidence" value="ECO:0007669"/>
    <property type="project" value="TreeGrafter"/>
</dbReference>
<dbReference type="GO" id="GO:0005634">
    <property type="term" value="C:nucleus"/>
    <property type="evidence" value="ECO:0007669"/>
    <property type="project" value="UniProtKB-SubCell"/>
</dbReference>
<comment type="similarity">
    <text evidence="4 12">Belongs to the ARL2BP family.</text>
</comment>
<evidence type="ECO:0000256" key="12">
    <source>
        <dbReference type="RuleBase" id="RU367099"/>
    </source>
</evidence>
<dbReference type="EMBL" id="AFYH01081244">
    <property type="status" value="NOT_ANNOTATED_CDS"/>
    <property type="molecule type" value="Genomic_DNA"/>
</dbReference>
<evidence type="ECO:0000256" key="2">
    <source>
        <dbReference type="ARBA" id="ARBA00004123"/>
    </source>
</evidence>
<dbReference type="EMBL" id="AFYH01081245">
    <property type="status" value="NOT_ANNOTATED_CDS"/>
    <property type="molecule type" value="Genomic_DNA"/>
</dbReference>
<keyword evidence="15" id="KW-1185">Reference proteome</keyword>
<keyword evidence="9 12" id="KW-0206">Cytoskeleton</keyword>
<dbReference type="OMA" id="CILEIIM"/>
<dbReference type="RefSeq" id="XP_005997250.1">
    <property type="nucleotide sequence ID" value="XM_005997188.3"/>
</dbReference>
<dbReference type="InterPro" id="IPR038849">
    <property type="entry name" value="ARL2BP"/>
</dbReference>
<dbReference type="InParanoid" id="H3B072"/>
<dbReference type="GeneID" id="102345846"/>
<organism evidence="14 15">
    <name type="scientific">Latimeria chalumnae</name>
    <name type="common">Coelacanth</name>
    <dbReference type="NCBI Taxonomy" id="7897"/>
    <lineage>
        <taxon>Eukaryota</taxon>
        <taxon>Metazoa</taxon>
        <taxon>Chordata</taxon>
        <taxon>Craniata</taxon>
        <taxon>Vertebrata</taxon>
        <taxon>Euteleostomi</taxon>
        <taxon>Coelacanthiformes</taxon>
        <taxon>Coelacanthidae</taxon>
        <taxon>Latimeria</taxon>
    </lineage>
</organism>
<protein>
    <recommendedName>
        <fullName evidence="5 12">ADP-ribosylation factor-like protein 2-binding protein</fullName>
        <shortName evidence="12">ARF-like 2-binding protein</shortName>
    </recommendedName>
</protein>
<dbReference type="InterPro" id="IPR023379">
    <property type="entry name" value="BART_dom"/>
</dbReference>
<dbReference type="GO" id="GO:0005758">
    <property type="term" value="C:mitochondrial intermembrane space"/>
    <property type="evidence" value="ECO:0007669"/>
    <property type="project" value="UniProtKB-SubCell"/>
</dbReference>
<evidence type="ECO:0000313" key="14">
    <source>
        <dbReference type="Ensembl" id="ENSLACP00000015293.2"/>
    </source>
</evidence>
<reference evidence="14" key="3">
    <citation type="submission" date="2025-09" db="UniProtKB">
        <authorList>
            <consortium name="Ensembl"/>
        </authorList>
    </citation>
    <scope>IDENTIFICATION</scope>
</reference>
<dbReference type="EMBL" id="AFYH01081247">
    <property type="status" value="NOT_ANNOTATED_CDS"/>
    <property type="molecule type" value="Genomic_DNA"/>
</dbReference>
<evidence type="ECO:0000313" key="15">
    <source>
        <dbReference type="Proteomes" id="UP000008672"/>
    </source>
</evidence>
<dbReference type="PANTHER" id="PTHR15487">
    <property type="entry name" value="ADP-RIBOSYLATION FACTOR-LIKE PROTEIN 2-BINDING PROTEIN"/>
    <property type="match status" value="1"/>
</dbReference>
<evidence type="ECO:0000256" key="1">
    <source>
        <dbReference type="ARBA" id="ARBA00004120"/>
    </source>
</evidence>
<reference evidence="14" key="2">
    <citation type="submission" date="2025-08" db="UniProtKB">
        <authorList>
            <consortium name="Ensembl"/>
        </authorList>
    </citation>
    <scope>IDENTIFICATION</scope>
</reference>
<dbReference type="EMBL" id="AFYH01081246">
    <property type="status" value="NOT_ANNOTATED_CDS"/>
    <property type="molecule type" value="Genomic_DNA"/>
</dbReference>
<dbReference type="Ensembl" id="ENSLACT00000015399.2">
    <property type="protein sequence ID" value="ENSLACP00000015293.2"/>
    <property type="gene ID" value="ENSLACG00000013462.2"/>
</dbReference>
<keyword evidence="8 12" id="KW-0496">Mitochondrion</keyword>
<comment type="function">
    <text evidence="12">Plays a role as an effector of the ADP-ribosylation factor-like protein 2, ARL2.</text>
</comment>
<dbReference type="KEGG" id="lcm:102345846"/>
<dbReference type="GO" id="GO:0005929">
    <property type="term" value="C:cilium"/>
    <property type="evidence" value="ECO:0007669"/>
    <property type="project" value="UniProtKB-UniRule"/>
</dbReference>
<name>H3B072_LATCH</name>
<dbReference type="AlphaFoldDB" id="H3B072"/>
<dbReference type="GO" id="GO:0005813">
    <property type="term" value="C:centrosome"/>
    <property type="evidence" value="ECO:0007669"/>
    <property type="project" value="UniProtKB-SubCell"/>
</dbReference>
<dbReference type="CTD" id="23568"/>
<dbReference type="eggNOG" id="ENOG502RYJD">
    <property type="taxonomic scope" value="Eukaryota"/>
</dbReference>
<accession>H3B072</accession>
<feature type="domain" description="BART" evidence="13">
    <location>
        <begin position="34"/>
        <end position="148"/>
    </location>
</feature>
<dbReference type="Proteomes" id="UP000008672">
    <property type="component" value="Unassembled WGS sequence"/>
</dbReference>
<evidence type="ECO:0000259" key="13">
    <source>
        <dbReference type="Pfam" id="PF11527"/>
    </source>
</evidence>
<dbReference type="EMBL" id="AFYH01081248">
    <property type="status" value="NOT_ANNOTATED_CDS"/>
    <property type="molecule type" value="Genomic_DNA"/>
</dbReference>
<comment type="subcellular location">
    <subcellularLocation>
        <location evidence="1 12">Cytoplasm</location>
        <location evidence="1 12">Cytoskeleton</location>
        <location evidence="1 12">Cilium basal body</location>
    </subcellularLocation>
    <subcellularLocation>
        <location evidence="3 12">Cytoplasm</location>
        <location evidence="3 12">Cytoskeleton</location>
        <location evidence="3 12">Microtubule organizing center</location>
        <location evidence="3 12">Centrosome</location>
    </subcellularLocation>
    <subcellularLocation>
        <location evidence="12">Cytoplasm</location>
    </subcellularLocation>
    <subcellularLocation>
        <location evidence="2 12">Nucleus</location>
    </subcellularLocation>
    <subcellularLocation>
        <location evidence="12">Mitochondrion intermembrane space</location>
    </subcellularLocation>
</comment>
<dbReference type="Gene3D" id="1.20.1520.10">
    <property type="entry name" value="ADP-ribosylation factor-like 2-binding protein, domain"/>
    <property type="match status" value="1"/>
</dbReference>
<evidence type="ECO:0000256" key="10">
    <source>
        <dbReference type="ARBA" id="ARBA00023242"/>
    </source>
</evidence>
<dbReference type="GeneTree" id="ENSGT00390000015052"/>
<evidence type="ECO:0000256" key="8">
    <source>
        <dbReference type="ARBA" id="ARBA00023128"/>
    </source>
</evidence>
<dbReference type="HOGENOM" id="CLU_116781_0_0_1"/>
<dbReference type="InterPro" id="IPR042541">
    <property type="entry name" value="BART_sf"/>
</dbReference>
<dbReference type="Bgee" id="ENSLACG00000013462">
    <property type="expression patterns" value="Expressed in post-anal tail muscle"/>
</dbReference>
<evidence type="ECO:0000256" key="7">
    <source>
        <dbReference type="ARBA" id="ARBA00023069"/>
    </source>
</evidence>
<keyword evidence="7 12" id="KW-0969">Cilium</keyword>
<dbReference type="OrthoDB" id="302784at2759"/>
<dbReference type="PANTHER" id="PTHR15487:SF4">
    <property type="entry name" value="ADP-RIBOSYLATION FACTOR-LIKE PROTEIN 2-BINDING PROTEIN"/>
    <property type="match status" value="1"/>
</dbReference>
<reference evidence="15" key="1">
    <citation type="submission" date="2011-08" db="EMBL/GenBank/DDBJ databases">
        <title>The draft genome of Latimeria chalumnae.</title>
        <authorList>
            <person name="Di Palma F."/>
            <person name="Alfoldi J."/>
            <person name="Johnson J."/>
            <person name="Berlin A."/>
            <person name="Gnerre S."/>
            <person name="Jaffe D."/>
            <person name="MacCallum I."/>
            <person name="Young S."/>
            <person name="Walker B.J."/>
            <person name="Lander E."/>
            <person name="Lindblad-Toh K."/>
        </authorList>
    </citation>
    <scope>NUCLEOTIDE SEQUENCE [LARGE SCALE GENOMIC DNA]</scope>
    <source>
        <strain evidence="15">Wild caught</strain>
    </source>
</reference>
<keyword evidence="6 12" id="KW-0963">Cytoplasm</keyword>
<keyword evidence="11 12" id="KW-0966">Cell projection</keyword>
<dbReference type="STRING" id="7897.ENSLACP00000015293"/>
<keyword evidence="10 12" id="KW-0539">Nucleus</keyword>
<evidence type="ECO:0000256" key="11">
    <source>
        <dbReference type="ARBA" id="ARBA00023273"/>
    </source>
</evidence>
<dbReference type="Pfam" id="PF11527">
    <property type="entry name" value="ARL2_Bind_BART"/>
    <property type="match status" value="1"/>
</dbReference>
<evidence type="ECO:0000256" key="9">
    <source>
        <dbReference type="ARBA" id="ARBA00023212"/>
    </source>
</evidence>
<evidence type="ECO:0000256" key="4">
    <source>
        <dbReference type="ARBA" id="ARBA00009880"/>
    </source>
</evidence>
<proteinExistence type="inferred from homology"/>
<evidence type="ECO:0000256" key="3">
    <source>
        <dbReference type="ARBA" id="ARBA00004300"/>
    </source>
</evidence>
<evidence type="ECO:0000256" key="6">
    <source>
        <dbReference type="ARBA" id="ARBA00022490"/>
    </source>
</evidence>
<evidence type="ECO:0000256" key="5">
    <source>
        <dbReference type="ARBA" id="ARBA00014849"/>
    </source>
</evidence>
<sequence>MAAQKWVLTGTGDGMVEMEEDDYGVALSSNADTEFDRIIGHIEDIIMDDRFQWLQRTFMDKYYLEFEDTEENKLSYTSIFSEYIDLLEKYIEQQLLERIPGFSMGAFTTSLQQHKDEIAGDIFDMLLTFTDFIAFKEMFLDYRAEKEGRSLDLSSGLVVTSLSKSSSSTSSLNNFRHFQ</sequence>